<proteinExistence type="predicted"/>
<dbReference type="Proteomes" id="UP000499080">
    <property type="component" value="Unassembled WGS sequence"/>
</dbReference>
<feature type="region of interest" description="Disordered" evidence="1">
    <location>
        <begin position="55"/>
        <end position="77"/>
    </location>
</feature>
<evidence type="ECO:0000313" key="3">
    <source>
        <dbReference type="Proteomes" id="UP000499080"/>
    </source>
</evidence>
<feature type="compositionally biased region" description="Polar residues" evidence="1">
    <location>
        <begin position="67"/>
        <end position="77"/>
    </location>
</feature>
<feature type="compositionally biased region" description="Basic and acidic residues" evidence="1">
    <location>
        <begin position="55"/>
        <end position="64"/>
    </location>
</feature>
<keyword evidence="3" id="KW-1185">Reference proteome</keyword>
<sequence length="77" mass="8634">MTSNDNNSTLNSAQLTGFLAGSADETLKSYQWINTTLQYRSASNSLLARTAYRIPKRDSKDVRTPRRSQSNNIHSVI</sequence>
<reference evidence="2 3" key="1">
    <citation type="journal article" date="2019" name="Sci. Rep.">
        <title>Orb-weaving spider Araneus ventricosus genome elucidates the spidroin gene catalogue.</title>
        <authorList>
            <person name="Kono N."/>
            <person name="Nakamura H."/>
            <person name="Ohtoshi R."/>
            <person name="Moran D.A.P."/>
            <person name="Shinohara A."/>
            <person name="Yoshida Y."/>
            <person name="Fujiwara M."/>
            <person name="Mori M."/>
            <person name="Tomita M."/>
            <person name="Arakawa K."/>
        </authorList>
    </citation>
    <scope>NUCLEOTIDE SEQUENCE [LARGE SCALE GENOMIC DNA]</scope>
</reference>
<evidence type="ECO:0000256" key="1">
    <source>
        <dbReference type="SAM" id="MobiDB-lite"/>
    </source>
</evidence>
<name>A0A4Y2UNZ1_ARAVE</name>
<gene>
    <name evidence="2" type="ORF">AVEN_240930_1</name>
</gene>
<comment type="caution">
    <text evidence="2">The sequence shown here is derived from an EMBL/GenBank/DDBJ whole genome shotgun (WGS) entry which is preliminary data.</text>
</comment>
<evidence type="ECO:0000313" key="2">
    <source>
        <dbReference type="EMBL" id="GBO13260.1"/>
    </source>
</evidence>
<organism evidence="2 3">
    <name type="scientific">Araneus ventricosus</name>
    <name type="common">Orbweaver spider</name>
    <name type="synonym">Epeira ventricosa</name>
    <dbReference type="NCBI Taxonomy" id="182803"/>
    <lineage>
        <taxon>Eukaryota</taxon>
        <taxon>Metazoa</taxon>
        <taxon>Ecdysozoa</taxon>
        <taxon>Arthropoda</taxon>
        <taxon>Chelicerata</taxon>
        <taxon>Arachnida</taxon>
        <taxon>Araneae</taxon>
        <taxon>Araneomorphae</taxon>
        <taxon>Entelegynae</taxon>
        <taxon>Araneoidea</taxon>
        <taxon>Araneidae</taxon>
        <taxon>Araneus</taxon>
    </lineage>
</organism>
<dbReference type="AlphaFoldDB" id="A0A4Y2UNZ1"/>
<accession>A0A4Y2UNZ1</accession>
<protein>
    <submittedName>
        <fullName evidence="2">Uncharacterized protein</fullName>
    </submittedName>
</protein>
<dbReference type="EMBL" id="BGPR01037621">
    <property type="protein sequence ID" value="GBO13260.1"/>
    <property type="molecule type" value="Genomic_DNA"/>
</dbReference>